<dbReference type="EMBL" id="QXTF01000003">
    <property type="protein sequence ID" value="RIX27352.1"/>
    <property type="molecule type" value="Genomic_DNA"/>
</dbReference>
<protein>
    <submittedName>
        <fullName evidence="1">Uncharacterized protein</fullName>
    </submittedName>
</protein>
<accession>A0A418PZ60</accession>
<gene>
    <name evidence="1" type="ORF">D3M59_09910</name>
</gene>
<proteinExistence type="predicted"/>
<dbReference type="AlphaFoldDB" id="A0A418PZ60"/>
<name>A0A418PZ60_9SPHN</name>
<dbReference type="OrthoDB" id="7450571at2"/>
<evidence type="ECO:0000313" key="1">
    <source>
        <dbReference type="EMBL" id="RIX27352.1"/>
    </source>
</evidence>
<comment type="caution">
    <text evidence="1">The sequence shown here is derived from an EMBL/GenBank/DDBJ whole genome shotgun (WGS) entry which is preliminary data.</text>
</comment>
<keyword evidence="2" id="KW-1185">Reference proteome</keyword>
<dbReference type="Proteomes" id="UP000285023">
    <property type="component" value="Unassembled WGS sequence"/>
</dbReference>
<sequence length="83" mass="9042">MPMSERTMPLLERIARVLAGAELSANAEGTNRHAADAVDDHWRDHLNQAMAILHTMREPDPGVTDPSEAAAWRKLVDSAIANG</sequence>
<organism evidence="1 2">
    <name type="scientific">Sphingomonas edaphi</name>
    <dbReference type="NCBI Taxonomy" id="2315689"/>
    <lineage>
        <taxon>Bacteria</taxon>
        <taxon>Pseudomonadati</taxon>
        <taxon>Pseudomonadota</taxon>
        <taxon>Alphaproteobacteria</taxon>
        <taxon>Sphingomonadales</taxon>
        <taxon>Sphingomonadaceae</taxon>
        <taxon>Sphingomonas</taxon>
    </lineage>
</organism>
<reference evidence="1 2" key="1">
    <citation type="submission" date="2018-09" db="EMBL/GenBank/DDBJ databases">
        <title>Sphingomonas sp. DAC4.</title>
        <authorList>
            <person name="Seo T."/>
        </authorList>
    </citation>
    <scope>NUCLEOTIDE SEQUENCE [LARGE SCALE GENOMIC DNA]</scope>
    <source>
        <strain evidence="1 2">DAC4</strain>
    </source>
</reference>
<evidence type="ECO:0000313" key="2">
    <source>
        <dbReference type="Proteomes" id="UP000285023"/>
    </source>
</evidence>